<dbReference type="OrthoDB" id="9788453at2"/>
<keyword evidence="5 8" id="KW-1133">Transmembrane helix</keyword>
<evidence type="ECO:0000259" key="9">
    <source>
        <dbReference type="PROSITE" id="PS50850"/>
    </source>
</evidence>
<dbReference type="InterPro" id="IPR036259">
    <property type="entry name" value="MFS_trans_sf"/>
</dbReference>
<dbReference type="InterPro" id="IPR011701">
    <property type="entry name" value="MFS"/>
</dbReference>
<reference evidence="10 13" key="2">
    <citation type="submission" date="2022-05" db="EMBL/GenBank/DDBJ databases">
        <title>Genome Sequencing of Bee-Associated Microbes.</title>
        <authorList>
            <person name="Dunlap C."/>
        </authorList>
    </citation>
    <scope>NUCLEOTIDE SEQUENCE [LARGE SCALE GENOMIC DNA]</scope>
    <source>
        <strain evidence="10 13">NRRL B-23120</strain>
    </source>
</reference>
<evidence type="ECO:0000313" key="13">
    <source>
        <dbReference type="Proteomes" id="UP001527202"/>
    </source>
</evidence>
<feature type="transmembrane region" description="Helical" evidence="8">
    <location>
        <begin position="63"/>
        <end position="84"/>
    </location>
</feature>
<evidence type="ECO:0000256" key="4">
    <source>
        <dbReference type="ARBA" id="ARBA00022692"/>
    </source>
</evidence>
<feature type="transmembrane region" description="Helical" evidence="8">
    <location>
        <begin position="385"/>
        <end position="403"/>
    </location>
</feature>
<reference evidence="11 12" key="1">
    <citation type="submission" date="2018-01" db="EMBL/GenBank/DDBJ databases">
        <title>The whole genome sequencing and assembly of Paenibacillus chitinolyticus KCCM 41400 strain.</title>
        <authorList>
            <person name="Kim J.-Y."/>
            <person name="Park M.-K."/>
            <person name="Lee Y.-J."/>
            <person name="Yi H."/>
            <person name="Bahn Y.-S."/>
            <person name="Kim J.F."/>
            <person name="Lee D.-W."/>
        </authorList>
    </citation>
    <scope>NUCLEOTIDE SEQUENCE [LARGE SCALE GENOMIC DNA]</scope>
    <source>
        <strain evidence="11 12">KCCM 41400</strain>
    </source>
</reference>
<dbReference type="RefSeq" id="WP_042225942.1">
    <property type="nucleotide sequence ID" value="NZ_CP026520.1"/>
</dbReference>
<dbReference type="PANTHER" id="PTHR43124">
    <property type="entry name" value="PURINE EFFLUX PUMP PBUE"/>
    <property type="match status" value="1"/>
</dbReference>
<feature type="transmembrane region" description="Helical" evidence="8">
    <location>
        <begin position="316"/>
        <end position="339"/>
    </location>
</feature>
<feature type="transmembrane region" description="Helical" evidence="8">
    <location>
        <begin position="29"/>
        <end position="51"/>
    </location>
</feature>
<dbReference type="EMBL" id="CP026520">
    <property type="protein sequence ID" value="QAV19147.1"/>
    <property type="molecule type" value="Genomic_DNA"/>
</dbReference>
<dbReference type="InterPro" id="IPR020846">
    <property type="entry name" value="MFS_dom"/>
</dbReference>
<gene>
    <name evidence="10" type="ORF">M5X16_20990</name>
    <name evidence="11" type="ORF">PC41400_16260</name>
</gene>
<feature type="transmembrane region" description="Helical" evidence="8">
    <location>
        <begin position="186"/>
        <end position="207"/>
    </location>
</feature>
<feature type="region of interest" description="Disordered" evidence="7">
    <location>
        <begin position="1"/>
        <end position="20"/>
    </location>
</feature>
<keyword evidence="13" id="KW-1185">Reference proteome</keyword>
<dbReference type="AlphaFoldDB" id="A0A410WXW5"/>
<keyword evidence="6 8" id="KW-0472">Membrane</keyword>
<evidence type="ECO:0000256" key="5">
    <source>
        <dbReference type="ARBA" id="ARBA00022989"/>
    </source>
</evidence>
<dbReference type="PANTHER" id="PTHR43124:SF8">
    <property type="entry name" value="INNER MEMBRANE TRANSPORT PROTEIN YDHP"/>
    <property type="match status" value="1"/>
</dbReference>
<dbReference type="InterPro" id="IPR050189">
    <property type="entry name" value="MFS_Efflux_Transporters"/>
</dbReference>
<keyword evidence="4 8" id="KW-0812">Transmembrane</keyword>
<protein>
    <submittedName>
        <fullName evidence="11">MFS transporter</fullName>
    </submittedName>
</protein>
<feature type="transmembrane region" description="Helical" evidence="8">
    <location>
        <begin position="351"/>
        <end position="373"/>
    </location>
</feature>
<feature type="transmembrane region" description="Helical" evidence="8">
    <location>
        <begin position="121"/>
        <end position="142"/>
    </location>
</feature>
<evidence type="ECO:0000313" key="11">
    <source>
        <dbReference type="EMBL" id="QAV19147.1"/>
    </source>
</evidence>
<accession>A0A410WXW5</accession>
<feature type="transmembrane region" description="Helical" evidence="8">
    <location>
        <begin position="154"/>
        <end position="180"/>
    </location>
</feature>
<evidence type="ECO:0000256" key="6">
    <source>
        <dbReference type="ARBA" id="ARBA00023136"/>
    </source>
</evidence>
<dbReference type="Proteomes" id="UP000288943">
    <property type="component" value="Chromosome"/>
</dbReference>
<dbReference type="PROSITE" id="PS50850">
    <property type="entry name" value="MFS"/>
    <property type="match status" value="1"/>
</dbReference>
<keyword evidence="3" id="KW-1003">Cell membrane</keyword>
<dbReference type="EMBL" id="JAMDMJ010000029">
    <property type="protein sequence ID" value="MCY9598229.1"/>
    <property type="molecule type" value="Genomic_DNA"/>
</dbReference>
<evidence type="ECO:0000256" key="8">
    <source>
        <dbReference type="SAM" id="Phobius"/>
    </source>
</evidence>
<dbReference type="GeneID" id="95376363"/>
<comment type="subcellular location">
    <subcellularLocation>
        <location evidence="1">Cell membrane</location>
        <topology evidence="1">Multi-pass membrane protein</topology>
    </subcellularLocation>
</comment>
<evidence type="ECO:0000256" key="3">
    <source>
        <dbReference type="ARBA" id="ARBA00022475"/>
    </source>
</evidence>
<dbReference type="Pfam" id="PF07690">
    <property type="entry name" value="MFS_1"/>
    <property type="match status" value="1"/>
</dbReference>
<dbReference type="GO" id="GO:0022857">
    <property type="term" value="F:transmembrane transporter activity"/>
    <property type="evidence" value="ECO:0007669"/>
    <property type="project" value="InterPro"/>
</dbReference>
<dbReference type="GO" id="GO:0005886">
    <property type="term" value="C:plasma membrane"/>
    <property type="evidence" value="ECO:0007669"/>
    <property type="project" value="UniProtKB-SubCell"/>
</dbReference>
<dbReference type="KEGG" id="pchi:PC41400_16260"/>
<sequence length="419" mass="43443">MSTKQPKKGETAHASGAGIQGPERTRMPLAVYFLAVSIFIICTAELLPMGLLPQIARDFNMNVSSAGLLITVYALGVAIGGPLITAATGRIEKKKLLIGLLLLFVVGSLISAVTTNYYLLMVGRLFCSFSHGTLVGVAIVVVQRLAPPGKEGSAISYLTVGLTVATILGVPVGTFIGNSYGWRMSFYALTIAAAICVIGMAWLVPTIKSGKAVGMAKQTREIFRAKPLVALLTTVFSSGGLFAGYTYIAPYLEEITGFTPTAVSPIMLAFGIGSAIGNIASGKLADKGLMKTLLGSLAAMIITMTAFALLGQVPILAVIFSFLWGLTGFAIVTPLNMLVLRKAGDAADLAASLNISAFNVGSAIGAAVGGVAINTALGLRGAPLSGVAIGLIGVLFAFTLIWMDRKSAWQQKTVSKSST</sequence>
<evidence type="ECO:0000256" key="7">
    <source>
        <dbReference type="SAM" id="MobiDB-lite"/>
    </source>
</evidence>
<dbReference type="Proteomes" id="UP001527202">
    <property type="component" value="Unassembled WGS sequence"/>
</dbReference>
<feature type="domain" description="Major facilitator superfamily (MFS) profile" evidence="9">
    <location>
        <begin position="30"/>
        <end position="405"/>
    </location>
</feature>
<evidence type="ECO:0000313" key="10">
    <source>
        <dbReference type="EMBL" id="MCY9598229.1"/>
    </source>
</evidence>
<dbReference type="Gene3D" id="1.20.1250.20">
    <property type="entry name" value="MFS general substrate transporter like domains"/>
    <property type="match status" value="2"/>
</dbReference>
<evidence type="ECO:0000256" key="1">
    <source>
        <dbReference type="ARBA" id="ARBA00004651"/>
    </source>
</evidence>
<organism evidence="11 12">
    <name type="scientific">Paenibacillus chitinolyticus</name>
    <dbReference type="NCBI Taxonomy" id="79263"/>
    <lineage>
        <taxon>Bacteria</taxon>
        <taxon>Bacillati</taxon>
        <taxon>Bacillota</taxon>
        <taxon>Bacilli</taxon>
        <taxon>Bacillales</taxon>
        <taxon>Paenibacillaceae</taxon>
        <taxon>Paenibacillus</taxon>
    </lineage>
</organism>
<feature type="transmembrane region" description="Helical" evidence="8">
    <location>
        <begin position="228"/>
        <end position="250"/>
    </location>
</feature>
<feature type="transmembrane region" description="Helical" evidence="8">
    <location>
        <begin position="96"/>
        <end position="115"/>
    </location>
</feature>
<evidence type="ECO:0000256" key="2">
    <source>
        <dbReference type="ARBA" id="ARBA00022448"/>
    </source>
</evidence>
<dbReference type="SUPFAM" id="SSF103473">
    <property type="entry name" value="MFS general substrate transporter"/>
    <property type="match status" value="1"/>
</dbReference>
<feature type="transmembrane region" description="Helical" evidence="8">
    <location>
        <begin position="292"/>
        <end position="310"/>
    </location>
</feature>
<dbReference type="CDD" id="cd17324">
    <property type="entry name" value="MFS_NepI_like"/>
    <property type="match status" value="1"/>
</dbReference>
<evidence type="ECO:0000313" key="12">
    <source>
        <dbReference type="Proteomes" id="UP000288943"/>
    </source>
</evidence>
<keyword evidence="2" id="KW-0813">Transport</keyword>
<feature type="transmembrane region" description="Helical" evidence="8">
    <location>
        <begin position="262"/>
        <end position="280"/>
    </location>
</feature>
<proteinExistence type="predicted"/>
<name>A0A410WXW5_9BACL</name>